<dbReference type="AlphaFoldDB" id="A0AAN6YA78"/>
<keyword evidence="1" id="KW-0732">Signal</keyword>
<sequence>MPTAKSLLTFLALSSPSISSLIPRQSCGEGAQTVCYGSPSGTPQNIDPEDLSYLAATLRYNAQAHLSTTKEPQFFTMPPNNNFQCEEWTIAQEGTVMLLAKHTSARLNTTVLTEDIANTLDGGANPSAAQKKSSPLGACGKNGGQMGVVYNQTRAEYNTPAYKNSKATPSGLVLKVLHAP</sequence>
<organism evidence="2 3">
    <name type="scientific">Rhypophila decipiens</name>
    <dbReference type="NCBI Taxonomy" id="261697"/>
    <lineage>
        <taxon>Eukaryota</taxon>
        <taxon>Fungi</taxon>
        <taxon>Dikarya</taxon>
        <taxon>Ascomycota</taxon>
        <taxon>Pezizomycotina</taxon>
        <taxon>Sordariomycetes</taxon>
        <taxon>Sordariomycetidae</taxon>
        <taxon>Sordariales</taxon>
        <taxon>Naviculisporaceae</taxon>
        <taxon>Rhypophila</taxon>
    </lineage>
</organism>
<evidence type="ECO:0000313" key="3">
    <source>
        <dbReference type="Proteomes" id="UP001301769"/>
    </source>
</evidence>
<reference evidence="2" key="2">
    <citation type="submission" date="2023-05" db="EMBL/GenBank/DDBJ databases">
        <authorList>
            <consortium name="Lawrence Berkeley National Laboratory"/>
            <person name="Steindorff A."/>
            <person name="Hensen N."/>
            <person name="Bonometti L."/>
            <person name="Westerberg I."/>
            <person name="Brannstrom I.O."/>
            <person name="Guillou S."/>
            <person name="Cros-Aarteil S."/>
            <person name="Calhoun S."/>
            <person name="Haridas S."/>
            <person name="Kuo A."/>
            <person name="Mondo S."/>
            <person name="Pangilinan J."/>
            <person name="Riley R."/>
            <person name="Labutti K."/>
            <person name="Andreopoulos B."/>
            <person name="Lipzen A."/>
            <person name="Chen C."/>
            <person name="Yanf M."/>
            <person name="Daum C."/>
            <person name="Ng V."/>
            <person name="Clum A."/>
            <person name="Ohm R."/>
            <person name="Martin F."/>
            <person name="Silar P."/>
            <person name="Natvig D."/>
            <person name="Lalanne C."/>
            <person name="Gautier V."/>
            <person name="Ament-Velasquez S.L."/>
            <person name="Kruys A."/>
            <person name="Hutchinson M.I."/>
            <person name="Powell A.J."/>
            <person name="Barry K."/>
            <person name="Miller A.N."/>
            <person name="Grigoriev I.V."/>
            <person name="Debuchy R."/>
            <person name="Gladieux P."/>
            <person name="Thoren M.H."/>
            <person name="Johannesson H."/>
        </authorList>
    </citation>
    <scope>NUCLEOTIDE SEQUENCE</scope>
    <source>
        <strain evidence="2">PSN293</strain>
    </source>
</reference>
<evidence type="ECO:0000313" key="2">
    <source>
        <dbReference type="EMBL" id="KAK4214190.1"/>
    </source>
</evidence>
<feature type="chain" id="PRO_5042903373" evidence="1">
    <location>
        <begin position="20"/>
        <end position="180"/>
    </location>
</feature>
<comment type="caution">
    <text evidence="2">The sequence shown here is derived from an EMBL/GenBank/DDBJ whole genome shotgun (WGS) entry which is preliminary data.</text>
</comment>
<keyword evidence="3" id="KW-1185">Reference proteome</keyword>
<feature type="signal peptide" evidence="1">
    <location>
        <begin position="1"/>
        <end position="19"/>
    </location>
</feature>
<protein>
    <submittedName>
        <fullName evidence="2">Uncharacterized protein</fullName>
    </submittedName>
</protein>
<reference evidence="2" key="1">
    <citation type="journal article" date="2023" name="Mol. Phylogenet. Evol.">
        <title>Genome-scale phylogeny and comparative genomics of the fungal order Sordariales.</title>
        <authorList>
            <person name="Hensen N."/>
            <person name="Bonometti L."/>
            <person name="Westerberg I."/>
            <person name="Brannstrom I.O."/>
            <person name="Guillou S."/>
            <person name="Cros-Aarteil S."/>
            <person name="Calhoun S."/>
            <person name="Haridas S."/>
            <person name="Kuo A."/>
            <person name="Mondo S."/>
            <person name="Pangilinan J."/>
            <person name="Riley R."/>
            <person name="LaButti K."/>
            <person name="Andreopoulos B."/>
            <person name="Lipzen A."/>
            <person name="Chen C."/>
            <person name="Yan M."/>
            <person name="Daum C."/>
            <person name="Ng V."/>
            <person name="Clum A."/>
            <person name="Steindorff A."/>
            <person name="Ohm R.A."/>
            <person name="Martin F."/>
            <person name="Silar P."/>
            <person name="Natvig D.O."/>
            <person name="Lalanne C."/>
            <person name="Gautier V."/>
            <person name="Ament-Velasquez S.L."/>
            <person name="Kruys A."/>
            <person name="Hutchinson M.I."/>
            <person name="Powell A.J."/>
            <person name="Barry K."/>
            <person name="Miller A.N."/>
            <person name="Grigoriev I.V."/>
            <person name="Debuchy R."/>
            <person name="Gladieux P."/>
            <person name="Hiltunen Thoren M."/>
            <person name="Johannesson H."/>
        </authorList>
    </citation>
    <scope>NUCLEOTIDE SEQUENCE</scope>
    <source>
        <strain evidence="2">PSN293</strain>
    </source>
</reference>
<proteinExistence type="predicted"/>
<dbReference type="EMBL" id="MU858097">
    <property type="protein sequence ID" value="KAK4214190.1"/>
    <property type="molecule type" value="Genomic_DNA"/>
</dbReference>
<dbReference type="Proteomes" id="UP001301769">
    <property type="component" value="Unassembled WGS sequence"/>
</dbReference>
<gene>
    <name evidence="2" type="ORF">QBC37DRAFT_462305</name>
</gene>
<accession>A0AAN6YA78</accession>
<name>A0AAN6YA78_9PEZI</name>
<evidence type="ECO:0000256" key="1">
    <source>
        <dbReference type="SAM" id="SignalP"/>
    </source>
</evidence>